<feature type="non-terminal residue" evidence="2">
    <location>
        <position position="396"/>
    </location>
</feature>
<protein>
    <recommendedName>
        <fullName evidence="3">Cytidyltransferase-like domain-containing protein</fullName>
    </recommendedName>
</protein>
<feature type="region of interest" description="Disordered" evidence="1">
    <location>
        <begin position="372"/>
        <end position="396"/>
    </location>
</feature>
<name>A0A382LW26_9ZZZZ</name>
<gene>
    <name evidence="2" type="ORF">METZ01_LOCUS291965</name>
</gene>
<organism evidence="2">
    <name type="scientific">marine metagenome</name>
    <dbReference type="NCBI Taxonomy" id="408172"/>
    <lineage>
        <taxon>unclassified sequences</taxon>
        <taxon>metagenomes</taxon>
        <taxon>ecological metagenomes</taxon>
    </lineage>
</organism>
<reference evidence="2" key="1">
    <citation type="submission" date="2018-05" db="EMBL/GenBank/DDBJ databases">
        <authorList>
            <person name="Lanie J.A."/>
            <person name="Ng W.-L."/>
            <person name="Kazmierczak K.M."/>
            <person name="Andrzejewski T.M."/>
            <person name="Davidsen T.M."/>
            <person name="Wayne K.J."/>
            <person name="Tettelin H."/>
            <person name="Glass J.I."/>
            <person name="Rusch D."/>
            <person name="Podicherti R."/>
            <person name="Tsui H.-C.T."/>
            <person name="Winkler M.E."/>
        </authorList>
    </citation>
    <scope>NUCLEOTIDE SEQUENCE</scope>
</reference>
<dbReference type="InterPro" id="IPR014729">
    <property type="entry name" value="Rossmann-like_a/b/a_fold"/>
</dbReference>
<dbReference type="EMBL" id="UINC01088671">
    <property type="protein sequence ID" value="SVC39111.1"/>
    <property type="molecule type" value="Genomic_DNA"/>
</dbReference>
<evidence type="ECO:0008006" key="3">
    <source>
        <dbReference type="Google" id="ProtNLM"/>
    </source>
</evidence>
<dbReference type="SUPFAM" id="SSF52374">
    <property type="entry name" value="Nucleotidylyl transferase"/>
    <property type="match status" value="1"/>
</dbReference>
<evidence type="ECO:0000313" key="2">
    <source>
        <dbReference type="EMBL" id="SVC39111.1"/>
    </source>
</evidence>
<dbReference type="Gene3D" id="3.40.50.620">
    <property type="entry name" value="HUPs"/>
    <property type="match status" value="1"/>
</dbReference>
<dbReference type="AlphaFoldDB" id="A0A382LW26"/>
<accession>A0A382LW26</accession>
<sequence length="396" mass="45763">MKKKISERLMTTKQAVDQMNHYWKDLNHMASDDMKKKNMDMRFGIKDIKLDRSGNIVSFNKYKRGQFEQQESKIEGFAQFIEAKDNTVVFSFGRFNPPSIGHQKILQAIIKKAKGLGAKPKLYVSYSHDSKKNPLNGKQKISYIRKMFPEEVRQLDLRDNSSIKTILDVMVKLHGDYDKIVMIVGSDRVADFKRLLNKYNGVKSQHGYYKYKDIQIVNAGKRDPDAEGATGMSASKMRAAAMSGDYDSFALGLPDTYNYGKKLYKDVRTAMGVTEELKPFKPVSEMNSIEFIREQYFQNLIYNIGDWVKDIKTGITGEVVKRGTNYITLVQEDFTLHKVWLEDSESMEQQNKKLPEAINFLKNRNLWEKLQREKLPNKKEAGEKEDSHTKEWGTNA</sequence>
<proteinExistence type="predicted"/>
<evidence type="ECO:0000256" key="1">
    <source>
        <dbReference type="SAM" id="MobiDB-lite"/>
    </source>
</evidence>